<name>M8B4J4_AEGTA</name>
<sequence length="150" mass="16440">MAVIRFNPAAARRGDKLALRWGTAELQLEHDVVMPTASKLHSTKQQNVAILNQVARDILSQPILALEPNTTMVSLRLKAWRDVVDTHSLLRLDLPHSVDNIILNLYDLRSSQFLSRPSRGAVTSAAPSPASWATSAIQPSMSAITATAFF</sequence>
<reference evidence="1" key="1">
    <citation type="submission" date="2015-06" db="UniProtKB">
        <authorList>
            <consortium name="EnsemblPlants"/>
        </authorList>
    </citation>
    <scope>IDENTIFICATION</scope>
</reference>
<organism evidence="1">
    <name type="scientific">Aegilops tauschii</name>
    <name type="common">Tausch's goatgrass</name>
    <name type="synonym">Aegilops squarrosa</name>
    <dbReference type="NCBI Taxonomy" id="37682"/>
    <lineage>
        <taxon>Eukaryota</taxon>
        <taxon>Viridiplantae</taxon>
        <taxon>Streptophyta</taxon>
        <taxon>Embryophyta</taxon>
        <taxon>Tracheophyta</taxon>
        <taxon>Spermatophyta</taxon>
        <taxon>Magnoliopsida</taxon>
        <taxon>Liliopsida</taxon>
        <taxon>Poales</taxon>
        <taxon>Poaceae</taxon>
        <taxon>BOP clade</taxon>
        <taxon>Pooideae</taxon>
        <taxon>Triticodae</taxon>
        <taxon>Triticeae</taxon>
        <taxon>Triticinae</taxon>
        <taxon>Aegilops</taxon>
    </lineage>
</organism>
<evidence type="ECO:0000313" key="1">
    <source>
        <dbReference type="EnsemblPlants" id="EMT08911"/>
    </source>
</evidence>
<proteinExistence type="predicted"/>
<dbReference type="EnsemblPlants" id="EMT08911">
    <property type="protein sequence ID" value="EMT08911"/>
    <property type="gene ID" value="F775_43382"/>
</dbReference>
<accession>M8B4J4</accession>
<dbReference type="AlphaFoldDB" id="M8B4J4"/>
<protein>
    <submittedName>
        <fullName evidence="1">Uncharacterized protein</fullName>
    </submittedName>
</protein>